<dbReference type="Proteomes" id="UP001224392">
    <property type="component" value="Unassembled WGS sequence"/>
</dbReference>
<organism evidence="3 4">
    <name type="scientific">Biformimicrobium ophioploci</name>
    <dbReference type="NCBI Taxonomy" id="3036711"/>
    <lineage>
        <taxon>Bacteria</taxon>
        <taxon>Pseudomonadati</taxon>
        <taxon>Pseudomonadota</taxon>
        <taxon>Gammaproteobacteria</taxon>
        <taxon>Cellvibrionales</taxon>
        <taxon>Microbulbiferaceae</taxon>
        <taxon>Biformimicrobium</taxon>
    </lineage>
</organism>
<dbReference type="SUPFAM" id="SSF53756">
    <property type="entry name" value="UDP-Glycosyltransferase/glycogen phosphorylase"/>
    <property type="match status" value="1"/>
</dbReference>
<sequence length="370" mass="40939">MKEILFVTGTRPEIIKMAPVYLLLKEAEKDCRVSWCHTGQHDTVADAMFSQFSIKPEITLPRPAGIGLAPLVSGLIESIDRVLEEYCPDLVVVHGDTSSTLAASMAAFYRSIEIAHIEAGLRSNDLRHPFPEESNRKMVATIAEKHFAPTELARTNLLKEGVPSENIVVTGNTVVDAQKIICRVFSIKPKAERDNILVTVHRRENWAKLQSISETILELAQIHPEFRFLIPLHPNPAVSTVFRNTLKNIQNVSLTAPMSYLELQRCLSRCRVAITDSGGIQEEAPGFSVPCVVLREKTERPEAISSGFAELVGTDRAKILEHSEDCLGKPIRHMKNPFGDGYAAQRIVNSLLDYGSGSNTIAIPKDESHA</sequence>
<comment type="caution">
    <text evidence="3">The sequence shown here is derived from an EMBL/GenBank/DDBJ whole genome shotgun (WGS) entry which is preliminary data.</text>
</comment>
<dbReference type="CDD" id="cd03786">
    <property type="entry name" value="GTB_UDP-GlcNAc_2-Epimerase"/>
    <property type="match status" value="1"/>
</dbReference>
<feature type="domain" description="UDP-N-acetylglucosamine 2-epimerase" evidence="2">
    <location>
        <begin position="27"/>
        <end position="351"/>
    </location>
</feature>
<evidence type="ECO:0000256" key="1">
    <source>
        <dbReference type="RuleBase" id="RU003513"/>
    </source>
</evidence>
<evidence type="ECO:0000313" key="3">
    <source>
        <dbReference type="EMBL" id="GMG86783.1"/>
    </source>
</evidence>
<dbReference type="EMBL" id="BSYJ01000002">
    <property type="protein sequence ID" value="GMG86783.1"/>
    <property type="molecule type" value="Genomic_DNA"/>
</dbReference>
<name>A0ABQ6LXJ9_9GAMM</name>
<protein>
    <submittedName>
        <fullName evidence="3">UDP-N-acetylglucosamine 2-epimerase (Non-hydrolyzing)</fullName>
    </submittedName>
</protein>
<dbReference type="NCBIfam" id="TIGR00236">
    <property type="entry name" value="wecB"/>
    <property type="match status" value="1"/>
</dbReference>
<accession>A0ABQ6LXJ9</accession>
<dbReference type="PANTHER" id="PTHR43174">
    <property type="entry name" value="UDP-N-ACETYLGLUCOSAMINE 2-EPIMERASE"/>
    <property type="match status" value="1"/>
</dbReference>
<keyword evidence="4" id="KW-1185">Reference proteome</keyword>
<dbReference type="InterPro" id="IPR003331">
    <property type="entry name" value="UDP_GlcNAc_Epimerase_2_dom"/>
</dbReference>
<comment type="similarity">
    <text evidence="1">Belongs to the UDP-N-acetylglucosamine 2-epimerase family.</text>
</comment>
<dbReference type="Gene3D" id="3.40.50.2000">
    <property type="entry name" value="Glycogen Phosphorylase B"/>
    <property type="match status" value="2"/>
</dbReference>
<evidence type="ECO:0000259" key="2">
    <source>
        <dbReference type="Pfam" id="PF02350"/>
    </source>
</evidence>
<keyword evidence="1" id="KW-0413">Isomerase</keyword>
<dbReference type="PANTHER" id="PTHR43174:SF1">
    <property type="entry name" value="UDP-N-ACETYLGLUCOSAMINE 2-EPIMERASE"/>
    <property type="match status" value="1"/>
</dbReference>
<proteinExistence type="inferred from homology"/>
<dbReference type="Pfam" id="PF02350">
    <property type="entry name" value="Epimerase_2"/>
    <property type="match status" value="1"/>
</dbReference>
<dbReference type="InterPro" id="IPR029767">
    <property type="entry name" value="WecB-like"/>
</dbReference>
<reference evidence="3 4" key="1">
    <citation type="submission" date="2023-04" db="EMBL/GenBank/DDBJ databases">
        <title>Marinobulbifer ophiurae gen. nov., sp. Nov., isolate from tissue of brittle star Ophioplocus japonicus.</title>
        <authorList>
            <person name="Kawano K."/>
            <person name="Sawayama S."/>
            <person name="Nakagawa S."/>
        </authorList>
    </citation>
    <scope>NUCLEOTIDE SEQUENCE [LARGE SCALE GENOMIC DNA]</scope>
    <source>
        <strain evidence="3 4">NKW57</strain>
    </source>
</reference>
<dbReference type="RefSeq" id="WP_285763362.1">
    <property type="nucleotide sequence ID" value="NZ_BSYJ01000002.1"/>
</dbReference>
<gene>
    <name evidence="3" type="primary">wecB</name>
    <name evidence="3" type="ORF">MNKW57_11040</name>
</gene>
<evidence type="ECO:0000313" key="4">
    <source>
        <dbReference type="Proteomes" id="UP001224392"/>
    </source>
</evidence>